<reference evidence="2" key="1">
    <citation type="submission" date="2019-12" db="EMBL/GenBank/DDBJ databases">
        <title>Ruegeria JWLKs population differentiation of coral mucus and skeleton niches.</title>
        <authorList>
            <person name="Luo D."/>
        </authorList>
    </citation>
    <scope>NUCLEOTIDE SEQUENCE</scope>
    <source>
        <strain evidence="2">HKCCD6181</strain>
    </source>
</reference>
<gene>
    <name evidence="2" type="ORF">GS634_07490</name>
</gene>
<accession>A0AA91BZL7</accession>
<evidence type="ECO:0008006" key="4">
    <source>
        <dbReference type="Google" id="ProtNLM"/>
    </source>
</evidence>
<name>A0AA91BZL7_9RHOB</name>
<dbReference type="EMBL" id="WVRA01000002">
    <property type="protein sequence ID" value="NOE17966.1"/>
    <property type="molecule type" value="Genomic_DNA"/>
</dbReference>
<proteinExistence type="predicted"/>
<organism evidence="2 3">
    <name type="scientific">Ruegeria atlantica</name>
    <dbReference type="NCBI Taxonomy" id="81569"/>
    <lineage>
        <taxon>Bacteria</taxon>
        <taxon>Pseudomonadati</taxon>
        <taxon>Pseudomonadota</taxon>
        <taxon>Alphaproteobacteria</taxon>
        <taxon>Rhodobacterales</taxon>
        <taxon>Roseobacteraceae</taxon>
        <taxon>Ruegeria</taxon>
    </lineage>
</organism>
<keyword evidence="1" id="KW-0732">Signal</keyword>
<evidence type="ECO:0000256" key="1">
    <source>
        <dbReference type="SAM" id="SignalP"/>
    </source>
</evidence>
<evidence type="ECO:0000313" key="3">
    <source>
        <dbReference type="Proteomes" id="UP000597886"/>
    </source>
</evidence>
<dbReference type="Proteomes" id="UP000597886">
    <property type="component" value="Unassembled WGS sequence"/>
</dbReference>
<sequence>MSRILKLGLNCVVFLMAAHFVATPGYAQPTQVGSAGFITVGGKHLSFHKNGRHKINRYYVAPKAKSYAKRPKAHIKKPAPGYRYTAPKRRVIGHIPYGSVKRQKFKSFKFKHTYGLKRH</sequence>
<dbReference type="AlphaFoldDB" id="A0AA91BZL7"/>
<protein>
    <recommendedName>
        <fullName evidence="4">L,D-transpeptidase catalytic domain</fullName>
    </recommendedName>
</protein>
<feature type="signal peptide" evidence="1">
    <location>
        <begin position="1"/>
        <end position="27"/>
    </location>
</feature>
<evidence type="ECO:0000313" key="2">
    <source>
        <dbReference type="EMBL" id="NOE17966.1"/>
    </source>
</evidence>
<dbReference type="RefSeq" id="WP_171329305.1">
    <property type="nucleotide sequence ID" value="NZ_WVRA01000002.1"/>
</dbReference>
<comment type="caution">
    <text evidence="2">The sequence shown here is derived from an EMBL/GenBank/DDBJ whole genome shotgun (WGS) entry which is preliminary data.</text>
</comment>
<feature type="chain" id="PRO_5041698992" description="L,D-transpeptidase catalytic domain" evidence="1">
    <location>
        <begin position="28"/>
        <end position="119"/>
    </location>
</feature>